<gene>
    <name evidence="2" type="ORF">I4J89_48395</name>
</gene>
<name>A0A931CMR5_9ACTN</name>
<evidence type="ECO:0000313" key="2">
    <source>
        <dbReference type="EMBL" id="MBG0569246.1"/>
    </source>
</evidence>
<organism evidence="2 3">
    <name type="scientific">Actinoplanes aureus</name>
    <dbReference type="NCBI Taxonomy" id="2792083"/>
    <lineage>
        <taxon>Bacteria</taxon>
        <taxon>Bacillati</taxon>
        <taxon>Actinomycetota</taxon>
        <taxon>Actinomycetes</taxon>
        <taxon>Micromonosporales</taxon>
        <taxon>Micromonosporaceae</taxon>
        <taxon>Actinoplanes</taxon>
    </lineage>
</organism>
<protein>
    <submittedName>
        <fullName evidence="2">DUF397 domain-containing protein</fullName>
    </submittedName>
</protein>
<comment type="caution">
    <text evidence="2">The sequence shown here is derived from an EMBL/GenBank/DDBJ whole genome shotgun (WGS) entry which is preliminary data.</text>
</comment>
<dbReference type="InterPro" id="IPR007278">
    <property type="entry name" value="DUF397"/>
</dbReference>
<dbReference type="Proteomes" id="UP000598146">
    <property type="component" value="Unassembled WGS sequence"/>
</dbReference>
<reference evidence="2" key="1">
    <citation type="submission" date="2020-11" db="EMBL/GenBank/DDBJ databases">
        <title>Isolation and identification of active actinomycetes.</title>
        <authorList>
            <person name="Sun X."/>
        </authorList>
    </citation>
    <scope>NUCLEOTIDE SEQUENCE</scope>
    <source>
        <strain evidence="2">NEAU-A11</strain>
    </source>
</reference>
<evidence type="ECO:0000259" key="1">
    <source>
        <dbReference type="Pfam" id="PF04149"/>
    </source>
</evidence>
<sequence length="68" mass="7664">MHTEHGLMRSLVWRTSSFCSSSACVEVAFTGEAVVVRDSKDPQRRCLVYSSVEWRDFVAGVKSGDFDF</sequence>
<dbReference type="Pfam" id="PF04149">
    <property type="entry name" value="DUF397"/>
    <property type="match status" value="1"/>
</dbReference>
<feature type="domain" description="DUF397" evidence="1">
    <location>
        <begin position="11"/>
        <end position="62"/>
    </location>
</feature>
<accession>A0A931CMR5</accession>
<dbReference type="AlphaFoldDB" id="A0A931CMR5"/>
<keyword evidence="3" id="KW-1185">Reference proteome</keyword>
<dbReference type="EMBL" id="JADQTO010000061">
    <property type="protein sequence ID" value="MBG0569246.1"/>
    <property type="molecule type" value="Genomic_DNA"/>
</dbReference>
<proteinExistence type="predicted"/>
<evidence type="ECO:0000313" key="3">
    <source>
        <dbReference type="Proteomes" id="UP000598146"/>
    </source>
</evidence>